<dbReference type="RefSeq" id="WP_016655749.1">
    <property type="nucleotide sequence ID" value="NZ_KE340352.1"/>
</dbReference>
<dbReference type="PROSITE" id="PS51257">
    <property type="entry name" value="PROKAR_LIPOPROTEIN"/>
    <property type="match status" value="1"/>
</dbReference>
<dbReference type="STRING" id="632955.GCA_000829675_01262"/>
<protein>
    <recommendedName>
        <fullName evidence="3">Lipoprotein</fullName>
    </recommendedName>
</protein>
<dbReference type="EMBL" id="ATGI01000013">
    <property type="protein sequence ID" value="EPF75673.1"/>
    <property type="molecule type" value="Genomic_DNA"/>
</dbReference>
<evidence type="ECO:0008006" key="3">
    <source>
        <dbReference type="Google" id="ProtNLM"/>
    </source>
</evidence>
<dbReference type="Proteomes" id="UP000014568">
    <property type="component" value="Unassembled WGS sequence"/>
</dbReference>
<evidence type="ECO:0000313" key="2">
    <source>
        <dbReference type="Proteomes" id="UP000014568"/>
    </source>
</evidence>
<dbReference type="eggNOG" id="ENOG5031RKQ">
    <property type="taxonomic scope" value="Bacteria"/>
</dbReference>
<keyword evidence="2" id="KW-1185">Reference proteome</keyword>
<dbReference type="AlphaFoldDB" id="S3NB46"/>
<gene>
    <name evidence="1" type="ORF">F945_01340</name>
</gene>
<reference evidence="1 2" key="1">
    <citation type="submission" date="2013-06" db="EMBL/GenBank/DDBJ databases">
        <title>The Genome Sequence of Acinetobacter rudis CIP 110305.</title>
        <authorList>
            <consortium name="The Broad Institute Genome Sequencing Platform"/>
            <consortium name="The Broad Institute Genome Sequencing Center for Infectious Disease"/>
            <person name="Cerqueira G."/>
            <person name="Feldgarden M."/>
            <person name="Courvalin P."/>
            <person name="Perichon B."/>
            <person name="Grillot-Courvalin C."/>
            <person name="Clermont D."/>
            <person name="Rocha E."/>
            <person name="Yoon E.-J."/>
            <person name="Nemec A."/>
            <person name="Young S.K."/>
            <person name="Zeng Q."/>
            <person name="Gargeya S."/>
            <person name="Fitzgerald M."/>
            <person name="Abouelleil A."/>
            <person name="Alvarado L."/>
            <person name="Berlin A.M."/>
            <person name="Chapman S.B."/>
            <person name="Dewar J."/>
            <person name="Goldberg J."/>
            <person name="Griggs A."/>
            <person name="Gujja S."/>
            <person name="Hansen M."/>
            <person name="Howarth C."/>
            <person name="Imamovic A."/>
            <person name="Larimer J."/>
            <person name="McCowan C."/>
            <person name="Murphy C."/>
            <person name="Pearson M."/>
            <person name="Priest M."/>
            <person name="Roberts A."/>
            <person name="Saif S."/>
            <person name="Shea T."/>
            <person name="Sykes S."/>
            <person name="Wortman J."/>
            <person name="Nusbaum C."/>
            <person name="Birren B."/>
        </authorList>
    </citation>
    <scope>NUCLEOTIDE SEQUENCE [LARGE SCALE GENOMIC DNA]</scope>
    <source>
        <strain evidence="1 2">CIP 110305</strain>
    </source>
</reference>
<organism evidence="1 2">
    <name type="scientific">Acinetobacter rudis CIP 110305</name>
    <dbReference type="NCBI Taxonomy" id="421052"/>
    <lineage>
        <taxon>Bacteria</taxon>
        <taxon>Pseudomonadati</taxon>
        <taxon>Pseudomonadota</taxon>
        <taxon>Gammaproteobacteria</taxon>
        <taxon>Moraxellales</taxon>
        <taxon>Moraxellaceae</taxon>
        <taxon>Acinetobacter</taxon>
    </lineage>
</organism>
<sequence>MSFKNNLGPTLLAIFSIALVGCEKSEQQQKNQSPIPTTEASMVVENEKTTSSPVASAVLPSSAVPVVSAQAPEILCDKVKVNQWVGFDESAKDAQCKKVESYNIAEYRCAVEKKAFGADFDAIHLLSKDHSIFIYSSMEKCNQAKEIWQSNSPE</sequence>
<evidence type="ECO:0000313" key="1">
    <source>
        <dbReference type="EMBL" id="EPF75673.1"/>
    </source>
</evidence>
<dbReference type="HOGENOM" id="CLU_1745693_0_0_6"/>
<dbReference type="OrthoDB" id="6705587at2"/>
<proteinExistence type="predicted"/>
<accession>S3NB46</accession>
<comment type="caution">
    <text evidence="1">The sequence shown here is derived from an EMBL/GenBank/DDBJ whole genome shotgun (WGS) entry which is preliminary data.</text>
</comment>
<name>S3NB46_9GAMM</name>
<dbReference type="PATRIC" id="fig|421052.3.peg.1311"/>